<dbReference type="PANTHER" id="PTHR33121:SF70">
    <property type="entry name" value="SIGNALING PROTEIN YKOW"/>
    <property type="match status" value="1"/>
</dbReference>
<sequence length="232" mass="26438">MVIGMRRFIGQSKFSGDGRRQHIGFELFAREYENGRWSLPTDFNAITATDIRRMPSEALLHLDFTTELISFNLEQRQFIDPDYVEAVALVQSRTPITLITELTERADDTVTLEQLQRGAKRFHDAGLKVCIDDVGTGSNNLDLVTALAPYVDEYKFALQNLRPFDHIPEIAPKLDYWYNFAENQHKTLAIEGIETAPGVAELESDYPCDILQGYYLAKPAPLPKGNQLHWNF</sequence>
<gene>
    <name evidence="2" type="ORF">FD01_GL002924</name>
</gene>
<dbReference type="Pfam" id="PF00563">
    <property type="entry name" value="EAL"/>
    <property type="match status" value="1"/>
</dbReference>
<proteinExistence type="predicted"/>
<organism evidence="2 3">
    <name type="scientific">Lacticaseibacillus manihotivorans DSM 13343 = JCM 12514</name>
    <dbReference type="NCBI Taxonomy" id="1423769"/>
    <lineage>
        <taxon>Bacteria</taxon>
        <taxon>Bacillati</taxon>
        <taxon>Bacillota</taxon>
        <taxon>Bacilli</taxon>
        <taxon>Lactobacillales</taxon>
        <taxon>Lactobacillaceae</taxon>
        <taxon>Lacticaseibacillus</taxon>
    </lineage>
</organism>
<dbReference type="InterPro" id="IPR001633">
    <property type="entry name" value="EAL_dom"/>
</dbReference>
<dbReference type="PATRIC" id="fig|1423769.4.peg.3153"/>
<evidence type="ECO:0000313" key="2">
    <source>
        <dbReference type="EMBL" id="KRL51950.1"/>
    </source>
</evidence>
<accession>A0A0R1R684</accession>
<dbReference type="AlphaFoldDB" id="A0A0R1R684"/>
<evidence type="ECO:0000313" key="3">
    <source>
        <dbReference type="Proteomes" id="UP000051790"/>
    </source>
</evidence>
<dbReference type="Proteomes" id="UP000051790">
    <property type="component" value="Unassembled WGS sequence"/>
</dbReference>
<comment type="caution">
    <text evidence="2">The sequence shown here is derived from an EMBL/GenBank/DDBJ whole genome shotgun (WGS) entry which is preliminary data.</text>
</comment>
<protein>
    <submittedName>
        <fullName evidence="2">C-di-GMP-specific phosphodiesterase</fullName>
    </submittedName>
</protein>
<dbReference type="SMART" id="SM00052">
    <property type="entry name" value="EAL"/>
    <property type="match status" value="1"/>
</dbReference>
<dbReference type="PROSITE" id="PS50883">
    <property type="entry name" value="EAL"/>
    <property type="match status" value="1"/>
</dbReference>
<evidence type="ECO:0000259" key="1">
    <source>
        <dbReference type="PROSITE" id="PS50883"/>
    </source>
</evidence>
<dbReference type="EMBL" id="AZEU01000055">
    <property type="protein sequence ID" value="KRL51950.1"/>
    <property type="molecule type" value="Genomic_DNA"/>
</dbReference>
<dbReference type="GO" id="GO:0071111">
    <property type="term" value="F:cyclic-guanylate-specific phosphodiesterase activity"/>
    <property type="evidence" value="ECO:0007669"/>
    <property type="project" value="InterPro"/>
</dbReference>
<name>A0A0R1R684_9LACO</name>
<feature type="domain" description="EAL" evidence="1">
    <location>
        <begin position="1"/>
        <end position="232"/>
    </location>
</feature>
<dbReference type="InterPro" id="IPR035919">
    <property type="entry name" value="EAL_sf"/>
</dbReference>
<keyword evidence="3" id="KW-1185">Reference proteome</keyword>
<dbReference type="SUPFAM" id="SSF141868">
    <property type="entry name" value="EAL domain-like"/>
    <property type="match status" value="1"/>
</dbReference>
<dbReference type="PANTHER" id="PTHR33121">
    <property type="entry name" value="CYCLIC DI-GMP PHOSPHODIESTERASE PDEF"/>
    <property type="match status" value="1"/>
</dbReference>
<reference evidence="2 3" key="1">
    <citation type="journal article" date="2015" name="Genome Announc.">
        <title>Expanding the biotechnology potential of lactobacilli through comparative genomics of 213 strains and associated genera.</title>
        <authorList>
            <person name="Sun Z."/>
            <person name="Harris H.M."/>
            <person name="McCann A."/>
            <person name="Guo C."/>
            <person name="Argimon S."/>
            <person name="Zhang W."/>
            <person name="Yang X."/>
            <person name="Jeffery I.B."/>
            <person name="Cooney J.C."/>
            <person name="Kagawa T.F."/>
            <person name="Liu W."/>
            <person name="Song Y."/>
            <person name="Salvetti E."/>
            <person name="Wrobel A."/>
            <person name="Rasinkangas P."/>
            <person name="Parkhill J."/>
            <person name="Rea M.C."/>
            <person name="O'Sullivan O."/>
            <person name="Ritari J."/>
            <person name="Douillard F.P."/>
            <person name="Paul Ross R."/>
            <person name="Yang R."/>
            <person name="Briner A.E."/>
            <person name="Felis G.E."/>
            <person name="de Vos W.M."/>
            <person name="Barrangou R."/>
            <person name="Klaenhammer T.R."/>
            <person name="Caufield P.W."/>
            <person name="Cui Y."/>
            <person name="Zhang H."/>
            <person name="O'Toole P.W."/>
        </authorList>
    </citation>
    <scope>NUCLEOTIDE SEQUENCE [LARGE SCALE GENOMIC DNA]</scope>
    <source>
        <strain evidence="2 3">DSM 13343</strain>
    </source>
</reference>
<dbReference type="Gene3D" id="3.20.20.450">
    <property type="entry name" value="EAL domain"/>
    <property type="match status" value="1"/>
</dbReference>
<dbReference type="InterPro" id="IPR050706">
    <property type="entry name" value="Cyclic-di-GMP_PDE-like"/>
</dbReference>